<proteinExistence type="predicted"/>
<dbReference type="AlphaFoldDB" id="A0A7R8D0B0"/>
<reference evidence="1" key="1">
    <citation type="submission" date="2021-02" db="EMBL/GenBank/DDBJ databases">
        <authorList>
            <person name="Bekaert M."/>
        </authorList>
    </citation>
    <scope>NUCLEOTIDE SEQUENCE</scope>
    <source>
        <strain evidence="1">IoA-00</strain>
    </source>
</reference>
<sequence>MVERMCCRGLQEHFRLCVWKLESHFTDCLRHKKVREKRGSKLFREKIGRLGNMETIESSYQERKKEIDDKYFANFRIEEVASDEDITKHRKKSNNESHIISDHEYAIPHDKDLLGKKMKN</sequence>
<dbReference type="EMBL" id="HG994585">
    <property type="protein sequence ID" value="CAF2982609.1"/>
    <property type="molecule type" value="Genomic_DNA"/>
</dbReference>
<dbReference type="Proteomes" id="UP000675881">
    <property type="component" value="Chromosome 6"/>
</dbReference>
<gene>
    <name evidence="1" type="ORF">LSAA_12223</name>
</gene>
<evidence type="ECO:0000313" key="1">
    <source>
        <dbReference type="EMBL" id="CAF2982609.1"/>
    </source>
</evidence>
<accession>A0A7R8D0B0</accession>
<protein>
    <submittedName>
        <fullName evidence="1">(salmon louse) hypothetical protein</fullName>
    </submittedName>
</protein>
<name>A0A7R8D0B0_LEPSM</name>
<keyword evidence="2" id="KW-1185">Reference proteome</keyword>
<evidence type="ECO:0000313" key="2">
    <source>
        <dbReference type="Proteomes" id="UP000675881"/>
    </source>
</evidence>
<organism evidence="1 2">
    <name type="scientific">Lepeophtheirus salmonis</name>
    <name type="common">Salmon louse</name>
    <name type="synonym">Caligus salmonis</name>
    <dbReference type="NCBI Taxonomy" id="72036"/>
    <lineage>
        <taxon>Eukaryota</taxon>
        <taxon>Metazoa</taxon>
        <taxon>Ecdysozoa</taxon>
        <taxon>Arthropoda</taxon>
        <taxon>Crustacea</taxon>
        <taxon>Multicrustacea</taxon>
        <taxon>Hexanauplia</taxon>
        <taxon>Copepoda</taxon>
        <taxon>Siphonostomatoida</taxon>
        <taxon>Caligidae</taxon>
        <taxon>Lepeophtheirus</taxon>
    </lineage>
</organism>